<dbReference type="PANTHER" id="PTHR10075:SF92">
    <property type="entry name" value="PROTEIN TURTLE"/>
    <property type="match status" value="1"/>
</dbReference>
<dbReference type="Proteomes" id="UP000790347">
    <property type="component" value="Unassembled WGS sequence"/>
</dbReference>
<feature type="domain" description="Ig-like" evidence="4">
    <location>
        <begin position="298"/>
        <end position="387"/>
    </location>
</feature>
<dbReference type="InterPro" id="IPR013106">
    <property type="entry name" value="Ig_V-set"/>
</dbReference>
<organism evidence="6 7">
    <name type="scientific">Dermatophagoides farinae</name>
    <name type="common">American house dust mite</name>
    <dbReference type="NCBI Taxonomy" id="6954"/>
    <lineage>
        <taxon>Eukaryota</taxon>
        <taxon>Metazoa</taxon>
        <taxon>Ecdysozoa</taxon>
        <taxon>Arthropoda</taxon>
        <taxon>Chelicerata</taxon>
        <taxon>Arachnida</taxon>
        <taxon>Acari</taxon>
        <taxon>Acariformes</taxon>
        <taxon>Sarcoptiformes</taxon>
        <taxon>Astigmata</taxon>
        <taxon>Psoroptidia</taxon>
        <taxon>Analgoidea</taxon>
        <taxon>Pyroglyphidae</taxon>
        <taxon>Dermatophagoidinae</taxon>
        <taxon>Dermatophagoides</taxon>
    </lineage>
</organism>
<reference evidence="6" key="2">
    <citation type="journal article" date="2022" name="Res Sq">
        <title>Comparative Genomics Reveals Insights into the Divergent Evolution of Astigmatic Mites and Household Pest Adaptations.</title>
        <authorList>
            <person name="Xiong Q."/>
            <person name="Wan A.T.-Y."/>
            <person name="Liu X.-Y."/>
            <person name="Fung C.S.-H."/>
            <person name="Xiao X."/>
            <person name="Malainual N."/>
            <person name="Hou J."/>
            <person name="Wang L."/>
            <person name="Wang M."/>
            <person name="Yang K."/>
            <person name="Cui Y."/>
            <person name="Leung E."/>
            <person name="Nong W."/>
            <person name="Shin S.-K."/>
            <person name="Au S."/>
            <person name="Jeong K.Y."/>
            <person name="Chew F.T."/>
            <person name="Hui J."/>
            <person name="Leung T.F."/>
            <person name="Tungtrongchitr A."/>
            <person name="Zhong N."/>
            <person name="Liu Z."/>
            <person name="Tsui S."/>
        </authorList>
    </citation>
    <scope>NUCLEOTIDE SEQUENCE</scope>
    <source>
        <strain evidence="6">Derf</strain>
        <tissue evidence="6">Whole organism</tissue>
    </source>
</reference>
<dbReference type="InterPro" id="IPR036116">
    <property type="entry name" value="FN3_sf"/>
</dbReference>
<feature type="domain" description="Ig-like" evidence="4">
    <location>
        <begin position="202"/>
        <end position="294"/>
    </location>
</feature>
<protein>
    <submittedName>
        <fullName evidence="6">Protein turtle B</fullName>
    </submittedName>
</protein>
<proteinExistence type="predicted"/>
<dbReference type="GO" id="GO:0070593">
    <property type="term" value="P:dendrite self-avoidance"/>
    <property type="evidence" value="ECO:0007669"/>
    <property type="project" value="TreeGrafter"/>
</dbReference>
<gene>
    <name evidence="6" type="primary">IGSF9B_2</name>
    <name evidence="6" type="ORF">DERF_006121</name>
</gene>
<keyword evidence="1" id="KW-0393">Immunoglobulin domain</keyword>
<feature type="compositionally biased region" description="Low complexity" evidence="2">
    <location>
        <begin position="811"/>
        <end position="824"/>
    </location>
</feature>
<dbReference type="PROSITE" id="PS50853">
    <property type="entry name" value="FN3"/>
    <property type="match status" value="2"/>
</dbReference>
<dbReference type="GO" id="GO:0005886">
    <property type="term" value="C:plasma membrane"/>
    <property type="evidence" value="ECO:0007669"/>
    <property type="project" value="TreeGrafter"/>
</dbReference>
<dbReference type="InterPro" id="IPR003599">
    <property type="entry name" value="Ig_sub"/>
</dbReference>
<dbReference type="Pfam" id="PF13927">
    <property type="entry name" value="Ig_3"/>
    <property type="match status" value="3"/>
</dbReference>
<dbReference type="GO" id="GO:0007411">
    <property type="term" value="P:axon guidance"/>
    <property type="evidence" value="ECO:0007669"/>
    <property type="project" value="TreeGrafter"/>
</dbReference>
<evidence type="ECO:0000256" key="2">
    <source>
        <dbReference type="SAM" id="MobiDB-lite"/>
    </source>
</evidence>
<evidence type="ECO:0000259" key="4">
    <source>
        <dbReference type="PROSITE" id="PS50835"/>
    </source>
</evidence>
<dbReference type="GO" id="GO:0098632">
    <property type="term" value="F:cell-cell adhesion mediator activity"/>
    <property type="evidence" value="ECO:0007669"/>
    <property type="project" value="TreeGrafter"/>
</dbReference>
<dbReference type="InterPro" id="IPR036179">
    <property type="entry name" value="Ig-like_dom_sf"/>
</dbReference>
<sequence length="1055" mass="118930">MTTEPYHTTANLGENVILRCVFDFPEGFRVPYVIQWEKKGVKIPIYIWYDGYHPHIGEGYENRVSLSGRASLNLTNVRDTDQGWYECKVFFLNRPPEPIKNGTWVHLDVLAPPQFRVKPPDVIYVKVGESVTLPCEAYGTPTPQITWYKDNKPLKANSNIQIYNHELQIDNIQLSDIGEYRCTSRNREGSINAITKIIIAGPAVITLPPPRNTTKLQGDRVELVCEARALPSNVTYRWFHDGQEIGHVPWQESRFVIKPGMLVINPSVAEDSGHYTCEVSNGIGSPDTASAYLNIEFPARVYYSPTIQYLPLGLSGIIRCFIQASPSFQFVTWTKDRRPFDPNATPDVSTINNGSLLLHKVSLEHQGIYRCTPYNVHGTAESSQPMEVLVRDPPVFTRKPKDQYVRAVNDEVSISCDGTGQPKPNIYWRKADGTKLSPRERTTIRSGNITIKLLKKEDHGRYECVLENEIVAISVPTLLIINNTTPHTPTNVSVNTSYFAATIQWEPNYNGGYEQTFHLSYRISDQGDAEWKTIRVPPPETTNTFTLYNLQSDNEYEFQVYATNRLGAGQPSPIIRASTKPWSFGEKIYPTDASGATYIPTVQKPSGPKPDAPRNLTFQRMAQGWVLSWHPPLNITVAVAYYRVEYRRDDDSWMYTDPIPYDTAYLFEKLESNSHYIFRVWAYSILGVGEVSPMIEVNIEDYDHNDSQLHFRAMIASIIGGFIFFSMSIVLILCMVKVCNKKKRRKIEKSYVMVTCPVNGNACYNDNSMPSKQQFEMFDPNSQATSDFMINLSMPIGSMDISRVATASLDNSTTTTNTTGTTGSDQPLIPTIHHQQQQQSSINSNSNSSNNNNNNHEHSMAIAPVIPPLPTSMIHMADNHHQQQQTPTWPNVLIHNNNNRYPSMVGIGPMQSNHHHQTTMIRSPYSHIHNHHHHYHIEPGSITPTPSPTYTSHTATTTESSSTTTAMMMMTGTTTLPITSTIMDNNNIGISIDQTTATTTLATPLSPRMMTNTTTTTNTATPITHRLSINNNNHIHYVNQHFNHDHYPSQDDGIL</sequence>
<keyword evidence="3" id="KW-0472">Membrane</keyword>
<dbReference type="InterPro" id="IPR013783">
    <property type="entry name" value="Ig-like_fold"/>
</dbReference>
<accession>A0A922I6V3</accession>
<dbReference type="EMBL" id="ASGP02000002">
    <property type="protein sequence ID" value="KAH9522557.1"/>
    <property type="molecule type" value="Genomic_DNA"/>
</dbReference>
<dbReference type="AlphaFoldDB" id="A0A922I6V3"/>
<evidence type="ECO:0000259" key="5">
    <source>
        <dbReference type="PROSITE" id="PS50853"/>
    </source>
</evidence>
<feature type="domain" description="Fibronectin type-III" evidence="5">
    <location>
        <begin position="485"/>
        <end position="582"/>
    </location>
</feature>
<dbReference type="PROSITE" id="PS50835">
    <property type="entry name" value="IG_LIKE"/>
    <property type="match status" value="5"/>
</dbReference>
<dbReference type="GO" id="GO:0030424">
    <property type="term" value="C:axon"/>
    <property type="evidence" value="ECO:0007669"/>
    <property type="project" value="TreeGrafter"/>
</dbReference>
<dbReference type="FunFam" id="2.60.40.10:FF:001223">
    <property type="entry name" value="Sidekick cell adhesion molecule 1"/>
    <property type="match status" value="1"/>
</dbReference>
<evidence type="ECO:0000313" key="6">
    <source>
        <dbReference type="EMBL" id="KAH9522557.1"/>
    </source>
</evidence>
<keyword evidence="7" id="KW-1185">Reference proteome</keyword>
<keyword evidence="3" id="KW-1133">Transmembrane helix</keyword>
<dbReference type="CDD" id="cd00096">
    <property type="entry name" value="Ig"/>
    <property type="match status" value="2"/>
</dbReference>
<feature type="compositionally biased region" description="Low complexity" evidence="2">
    <location>
        <begin position="835"/>
        <end position="854"/>
    </location>
</feature>
<name>A0A922I6V3_DERFA</name>
<feature type="domain" description="Ig-like" evidence="4">
    <location>
        <begin position="1"/>
        <end position="89"/>
    </location>
</feature>
<feature type="domain" description="Ig-like" evidence="4">
    <location>
        <begin position="113"/>
        <end position="192"/>
    </location>
</feature>
<dbReference type="InterPro" id="IPR003598">
    <property type="entry name" value="Ig_sub2"/>
</dbReference>
<dbReference type="Gene3D" id="2.60.40.10">
    <property type="entry name" value="Immunoglobulins"/>
    <property type="match status" value="7"/>
</dbReference>
<dbReference type="PANTHER" id="PTHR10075">
    <property type="entry name" value="BASIGIN RELATED"/>
    <property type="match status" value="1"/>
</dbReference>
<feature type="transmembrane region" description="Helical" evidence="3">
    <location>
        <begin position="713"/>
        <end position="736"/>
    </location>
</feature>
<dbReference type="SMART" id="SM00409">
    <property type="entry name" value="IG"/>
    <property type="match status" value="5"/>
</dbReference>
<evidence type="ECO:0000313" key="7">
    <source>
        <dbReference type="Proteomes" id="UP000790347"/>
    </source>
</evidence>
<dbReference type="Pfam" id="PF07686">
    <property type="entry name" value="V-set"/>
    <property type="match status" value="1"/>
</dbReference>
<keyword evidence="3" id="KW-0812">Transmembrane</keyword>
<feature type="domain" description="Fibronectin type-III" evidence="5">
    <location>
        <begin position="612"/>
        <end position="702"/>
    </location>
</feature>
<dbReference type="SUPFAM" id="SSF49265">
    <property type="entry name" value="Fibronectin type III"/>
    <property type="match status" value="1"/>
</dbReference>
<dbReference type="SMART" id="SM00408">
    <property type="entry name" value="IGc2"/>
    <property type="match status" value="5"/>
</dbReference>
<evidence type="ECO:0000256" key="3">
    <source>
        <dbReference type="SAM" id="Phobius"/>
    </source>
</evidence>
<reference evidence="6" key="1">
    <citation type="submission" date="2013-05" db="EMBL/GenBank/DDBJ databases">
        <authorList>
            <person name="Yim A.K.Y."/>
            <person name="Chan T.F."/>
            <person name="Ji K.M."/>
            <person name="Liu X.Y."/>
            <person name="Zhou J.W."/>
            <person name="Li R.Q."/>
            <person name="Yang K.Y."/>
            <person name="Li J."/>
            <person name="Li M."/>
            <person name="Law P.T.W."/>
            <person name="Wu Y.L."/>
            <person name="Cai Z.L."/>
            <person name="Qin H."/>
            <person name="Bao Y."/>
            <person name="Leung R.K.K."/>
            <person name="Ng P.K.S."/>
            <person name="Zou J."/>
            <person name="Zhong X.J."/>
            <person name="Ran P.X."/>
            <person name="Zhong N.S."/>
            <person name="Liu Z.G."/>
            <person name="Tsui S.K.W."/>
        </authorList>
    </citation>
    <scope>NUCLEOTIDE SEQUENCE</scope>
    <source>
        <strain evidence="6">Derf</strain>
        <tissue evidence="6">Whole organism</tissue>
    </source>
</reference>
<dbReference type="CDD" id="cd00063">
    <property type="entry name" value="FN3"/>
    <property type="match status" value="2"/>
</dbReference>
<dbReference type="GO" id="GO:0007156">
    <property type="term" value="P:homophilic cell adhesion via plasma membrane adhesion molecules"/>
    <property type="evidence" value="ECO:0007669"/>
    <property type="project" value="TreeGrafter"/>
</dbReference>
<dbReference type="SUPFAM" id="SSF48726">
    <property type="entry name" value="Immunoglobulin"/>
    <property type="match status" value="5"/>
</dbReference>
<dbReference type="Pfam" id="PF00041">
    <property type="entry name" value="fn3"/>
    <property type="match status" value="2"/>
</dbReference>
<feature type="region of interest" description="Disordered" evidence="2">
    <location>
        <begin position="811"/>
        <end position="858"/>
    </location>
</feature>
<dbReference type="Pfam" id="PF13895">
    <property type="entry name" value="Ig_2"/>
    <property type="match status" value="1"/>
</dbReference>
<comment type="caution">
    <text evidence="6">The sequence shown here is derived from an EMBL/GenBank/DDBJ whole genome shotgun (WGS) entry which is preliminary data.</text>
</comment>
<dbReference type="SMART" id="SM00060">
    <property type="entry name" value="FN3"/>
    <property type="match status" value="2"/>
</dbReference>
<evidence type="ECO:0000256" key="1">
    <source>
        <dbReference type="ARBA" id="ARBA00023319"/>
    </source>
</evidence>
<dbReference type="InterPro" id="IPR007110">
    <property type="entry name" value="Ig-like_dom"/>
</dbReference>
<feature type="domain" description="Ig-like" evidence="4">
    <location>
        <begin position="394"/>
        <end position="474"/>
    </location>
</feature>
<dbReference type="InterPro" id="IPR003961">
    <property type="entry name" value="FN3_dom"/>
</dbReference>